<accession>A0A2M6WF79</accession>
<gene>
    <name evidence="2" type="ORF">COU17_00400</name>
</gene>
<sequence>MYYFWSFFLKKRSFSYLFIAALVVFGSAAVFTIPKENAPEVKVPIAIVSTILPGATAETVEKLVTNKIEDAIANLEDIKSITSTSREGISGIVVEFDAKADIETSVQDLKNEVDTVAPQLPNEAEDSTVTKLSFVDQPVLTVAISGDLPAPEFFALADSLERELKALAGVSDVHIAGKREREVQVIVSKEALATYGLTLSQVTAAIAGANTTLPIGSITVNDIEYNVEFASDVTDPSEIADLAILSTPNGSPIYVRDVAFVSDSFEKTRTFSRISIDGSPSENALSFNIFAKSGGDITDVSAHVRAHLTALQEPGSLLEGVTVLVVFDAGEFLKRDLLTLVFSGLQTVALVMIILFLTIGWREALVAGAAIPLSFLIAFIALEATGNTINFVSLFSLILAVGILVDSAIVIVEGIHTRMKLQMDKKEAAYETIKEFYLPLTSGTLTTVAVFAPLFLISGITGEFIASIPFTIIFVLMASLLVALGFIPLIASIVLRRRNMSRLEESQEQFTSRLQKWYRNVLDSFLENRKKQRTLFISLSVAFVVALSFPIVGVVPVIFFPQEDIDFIVADVEMPQGSILERTDFEARKVEEILYEEPAIDSFVTTVGQASSFGLEGGTTEKRFANVFINLRTDRSDTSTEIVNRLRESTTDIHTAKVSVSQPSNGPPGGAPVSISFLGDNLDDLDRVAKRAAQLLESIPGTADVATGARNSTTEFVLTIDKAKATELGLDPRTVAETLRTAVYGTTATTIKNQEGDIDVVVRLDLNADFINPHDTNRATIDDIRQLAIETARGPILLGSVLTGSIKKGNPTIAHDDRKRVTTVTAQLAEGGNALAIVSEFQDRIAELSLGEGIVADFGGENEDVQQSFQDMFYALIIGMLSMFAILVLQFNSFRHAGYVLSIVPLALIGIFAGLAITGKALSFPSIMGFIALAGIVVNNSIILIDVINTLRAKNDGVVTKEIIITGATARLRPILLTALTTVIGITPLIFAAELWAPLAFSIMFGLTFSVIITLLLIPVIYYRWPGNVSRE</sequence>
<feature type="transmembrane region" description="Helical" evidence="1">
    <location>
        <begin position="999"/>
        <end position="1023"/>
    </location>
</feature>
<keyword evidence="1" id="KW-1133">Transmembrane helix</keyword>
<organism evidence="2 3">
    <name type="scientific">Candidatus Kaiserbacteria bacterium CG10_big_fil_rev_8_21_14_0_10_49_17</name>
    <dbReference type="NCBI Taxonomy" id="1974609"/>
    <lineage>
        <taxon>Bacteria</taxon>
        <taxon>Candidatus Kaiseribacteriota</taxon>
    </lineage>
</organism>
<name>A0A2M6WF79_9BACT</name>
<dbReference type="Gene3D" id="1.20.1640.10">
    <property type="entry name" value="Multidrug efflux transporter AcrB transmembrane domain"/>
    <property type="match status" value="2"/>
</dbReference>
<dbReference type="AlphaFoldDB" id="A0A2M6WF79"/>
<dbReference type="Gene3D" id="3.30.70.1440">
    <property type="entry name" value="Multidrug efflux transporter AcrB pore domain"/>
    <property type="match status" value="1"/>
</dbReference>
<evidence type="ECO:0008006" key="4">
    <source>
        <dbReference type="Google" id="ProtNLM"/>
    </source>
</evidence>
<comment type="caution">
    <text evidence="2">The sequence shown here is derived from an EMBL/GenBank/DDBJ whole genome shotgun (WGS) entry which is preliminary data.</text>
</comment>
<feature type="transmembrane region" description="Helical" evidence="1">
    <location>
        <begin position="872"/>
        <end position="891"/>
    </location>
</feature>
<dbReference type="Proteomes" id="UP000228809">
    <property type="component" value="Unassembled WGS sequence"/>
</dbReference>
<dbReference type="GO" id="GO:0042910">
    <property type="term" value="F:xenobiotic transmembrane transporter activity"/>
    <property type="evidence" value="ECO:0007669"/>
    <property type="project" value="TreeGrafter"/>
</dbReference>
<dbReference type="PANTHER" id="PTHR32063:SF24">
    <property type="entry name" value="CATION EFFLUX SYSTEM (ACRB_ACRD_ACRF FAMILY)"/>
    <property type="match status" value="1"/>
</dbReference>
<dbReference type="Pfam" id="PF00873">
    <property type="entry name" value="ACR_tran"/>
    <property type="match status" value="1"/>
</dbReference>
<keyword evidence="1" id="KW-0472">Membrane</keyword>
<feature type="transmembrane region" description="Helical" evidence="1">
    <location>
        <begin position="436"/>
        <end position="460"/>
    </location>
</feature>
<evidence type="ECO:0000313" key="2">
    <source>
        <dbReference type="EMBL" id="PIT91438.1"/>
    </source>
</evidence>
<feature type="transmembrane region" description="Helical" evidence="1">
    <location>
        <begin position="394"/>
        <end position="415"/>
    </location>
</feature>
<feature type="transmembrane region" description="Helical" evidence="1">
    <location>
        <begin position="898"/>
        <end position="918"/>
    </location>
</feature>
<proteinExistence type="predicted"/>
<protein>
    <recommendedName>
        <fullName evidence="4">AcrB/AcrD/AcrF family protein</fullName>
    </recommendedName>
</protein>
<feature type="transmembrane region" description="Helical" evidence="1">
    <location>
        <begin position="975"/>
        <end position="993"/>
    </location>
</feature>
<dbReference type="SUPFAM" id="SSF82693">
    <property type="entry name" value="Multidrug efflux transporter AcrB pore domain, PN1, PN2, PC1 and PC2 subdomains"/>
    <property type="match status" value="3"/>
</dbReference>
<dbReference type="Gene3D" id="3.30.2090.10">
    <property type="entry name" value="Multidrug efflux transporter AcrB TolC docking domain, DN and DC subdomains"/>
    <property type="match status" value="2"/>
</dbReference>
<feature type="transmembrane region" description="Helical" evidence="1">
    <location>
        <begin position="472"/>
        <end position="495"/>
    </location>
</feature>
<dbReference type="Gene3D" id="3.30.70.1320">
    <property type="entry name" value="Multidrug efflux transporter AcrB pore domain like"/>
    <property type="match status" value="1"/>
</dbReference>
<feature type="transmembrane region" description="Helical" evidence="1">
    <location>
        <begin position="337"/>
        <end position="357"/>
    </location>
</feature>
<reference evidence="3" key="1">
    <citation type="submission" date="2017-09" db="EMBL/GenBank/DDBJ databases">
        <title>Depth-based differentiation of microbial function through sediment-hosted aquifers and enrichment of novel symbionts in the deep terrestrial subsurface.</title>
        <authorList>
            <person name="Probst A.J."/>
            <person name="Ladd B."/>
            <person name="Jarett J.K."/>
            <person name="Geller-Mcgrath D.E."/>
            <person name="Sieber C.M.K."/>
            <person name="Emerson J.B."/>
            <person name="Anantharaman K."/>
            <person name="Thomas B.C."/>
            <person name="Malmstrom R."/>
            <person name="Stieglmeier M."/>
            <person name="Klingl A."/>
            <person name="Woyke T."/>
            <person name="Ryan C.M."/>
            <person name="Banfield J.F."/>
        </authorList>
    </citation>
    <scope>NUCLEOTIDE SEQUENCE [LARGE SCALE GENOMIC DNA]</scope>
</reference>
<dbReference type="SUPFAM" id="SSF82714">
    <property type="entry name" value="Multidrug efflux transporter AcrB TolC docking domain, DN and DC subdomains"/>
    <property type="match status" value="2"/>
</dbReference>
<dbReference type="SUPFAM" id="SSF82866">
    <property type="entry name" value="Multidrug efflux transporter AcrB transmembrane domain"/>
    <property type="match status" value="2"/>
</dbReference>
<feature type="transmembrane region" description="Helical" evidence="1">
    <location>
        <begin position="535"/>
        <end position="559"/>
    </location>
</feature>
<evidence type="ECO:0000256" key="1">
    <source>
        <dbReference type="SAM" id="Phobius"/>
    </source>
</evidence>
<dbReference type="InterPro" id="IPR027463">
    <property type="entry name" value="AcrB_DN_DC_subdom"/>
</dbReference>
<dbReference type="EMBL" id="PFBJ01000003">
    <property type="protein sequence ID" value="PIT91438.1"/>
    <property type="molecule type" value="Genomic_DNA"/>
</dbReference>
<dbReference type="PANTHER" id="PTHR32063">
    <property type="match status" value="1"/>
</dbReference>
<dbReference type="GO" id="GO:0005886">
    <property type="term" value="C:plasma membrane"/>
    <property type="evidence" value="ECO:0007669"/>
    <property type="project" value="TreeGrafter"/>
</dbReference>
<keyword evidence="1" id="KW-0812">Transmembrane</keyword>
<evidence type="ECO:0000313" key="3">
    <source>
        <dbReference type="Proteomes" id="UP000228809"/>
    </source>
</evidence>
<feature type="transmembrane region" description="Helical" evidence="1">
    <location>
        <begin position="924"/>
        <end position="945"/>
    </location>
</feature>
<dbReference type="InterPro" id="IPR001036">
    <property type="entry name" value="Acrflvin-R"/>
</dbReference>
<dbReference type="Gene3D" id="3.30.70.1430">
    <property type="entry name" value="Multidrug efflux transporter AcrB pore domain"/>
    <property type="match status" value="2"/>
</dbReference>
<dbReference type="PRINTS" id="PR00702">
    <property type="entry name" value="ACRIFLAVINRP"/>
</dbReference>
<feature type="transmembrane region" description="Helical" evidence="1">
    <location>
        <begin position="364"/>
        <end position="382"/>
    </location>
</feature>